<evidence type="ECO:0000313" key="1">
    <source>
        <dbReference type="EMBL" id="JAH72885.1"/>
    </source>
</evidence>
<accession>A0A0E9V621</accession>
<protein>
    <submittedName>
        <fullName evidence="1">Uncharacterized protein</fullName>
    </submittedName>
</protein>
<name>A0A0E9V621_ANGAN</name>
<reference evidence="1" key="2">
    <citation type="journal article" date="2015" name="Fish Shellfish Immunol.">
        <title>Early steps in the European eel (Anguilla anguilla)-Vibrio vulnificus interaction in the gills: Role of the RtxA13 toxin.</title>
        <authorList>
            <person name="Callol A."/>
            <person name="Pajuelo D."/>
            <person name="Ebbesson L."/>
            <person name="Teles M."/>
            <person name="MacKenzie S."/>
            <person name="Amaro C."/>
        </authorList>
    </citation>
    <scope>NUCLEOTIDE SEQUENCE</scope>
</reference>
<dbReference type="EMBL" id="GBXM01035692">
    <property type="protein sequence ID" value="JAH72885.1"/>
    <property type="molecule type" value="Transcribed_RNA"/>
</dbReference>
<sequence>MSNQCRPEGANRGNLSV</sequence>
<dbReference type="AlphaFoldDB" id="A0A0E9V621"/>
<reference evidence="1" key="1">
    <citation type="submission" date="2014-11" db="EMBL/GenBank/DDBJ databases">
        <authorList>
            <person name="Amaro Gonzalez C."/>
        </authorList>
    </citation>
    <scope>NUCLEOTIDE SEQUENCE</scope>
</reference>
<proteinExistence type="predicted"/>
<organism evidence="1">
    <name type="scientific">Anguilla anguilla</name>
    <name type="common">European freshwater eel</name>
    <name type="synonym">Muraena anguilla</name>
    <dbReference type="NCBI Taxonomy" id="7936"/>
    <lineage>
        <taxon>Eukaryota</taxon>
        <taxon>Metazoa</taxon>
        <taxon>Chordata</taxon>
        <taxon>Craniata</taxon>
        <taxon>Vertebrata</taxon>
        <taxon>Euteleostomi</taxon>
        <taxon>Actinopterygii</taxon>
        <taxon>Neopterygii</taxon>
        <taxon>Teleostei</taxon>
        <taxon>Anguilliformes</taxon>
        <taxon>Anguillidae</taxon>
        <taxon>Anguilla</taxon>
    </lineage>
</organism>